<dbReference type="InterPro" id="IPR051013">
    <property type="entry name" value="MBL_superfamily_lactonases"/>
</dbReference>
<comment type="similarity">
    <text evidence="1">Belongs to the metallo-beta-lactamase superfamily.</text>
</comment>
<reference evidence="6" key="1">
    <citation type="submission" date="2022-11" db="EMBL/GenBank/DDBJ databases">
        <authorList>
            <person name="Coimbra C."/>
        </authorList>
    </citation>
    <scope>NUCLEOTIDE SEQUENCE</scope>
    <source>
        <strain evidence="6">Jales19</strain>
    </source>
</reference>
<dbReference type="SUPFAM" id="SSF56281">
    <property type="entry name" value="Metallo-hydrolase/oxidoreductase"/>
    <property type="match status" value="1"/>
</dbReference>
<evidence type="ECO:0000256" key="2">
    <source>
        <dbReference type="ARBA" id="ARBA00022723"/>
    </source>
</evidence>
<feature type="domain" description="Metallo-beta-lactamase" evidence="5">
    <location>
        <begin position="61"/>
        <end position="263"/>
    </location>
</feature>
<keyword evidence="3" id="KW-0378">Hydrolase</keyword>
<sequence>MTEEPRKQSPGVYRRRVGDAMVTVINDGFLDIPLAILRGTERGDMEGLMREHFHEGGPRLTVNAFVIETGGNTILVDAGGGSTTVYSMGQLPRNLSAAGFDPSDFDTVLLTHIHPDHSSGLMDESGKPLFPRADIIIHKDDFDFWSDPERRGRSAAAVPYTGSADALLSSHHGRFRPTEGGEVMPGITQLPLPGHTPGHSGYQLDSAGETLVMWGDTVHVPELQIPRPQITSEFDVDETLAAANRRKIFNHVASERLLVTGGHLHLPGFAHVVKAGDGFRLVPETWRVEL</sequence>
<name>A0ABT4QYG1_9HYPH</name>
<dbReference type="SMART" id="SM00849">
    <property type="entry name" value="Lactamase_B"/>
    <property type="match status" value="1"/>
</dbReference>
<dbReference type="EMBL" id="JAPFQA010000009">
    <property type="protein sequence ID" value="MCZ8546544.1"/>
    <property type="molecule type" value="Genomic_DNA"/>
</dbReference>
<comment type="caution">
    <text evidence="6">The sequence shown here is derived from an EMBL/GenBank/DDBJ whole genome shotgun (WGS) entry which is preliminary data.</text>
</comment>
<evidence type="ECO:0000256" key="3">
    <source>
        <dbReference type="ARBA" id="ARBA00022801"/>
    </source>
</evidence>
<organism evidence="6 7">
    <name type="scientific">Mesorhizobium qingshengii</name>
    <dbReference type="NCBI Taxonomy" id="1165689"/>
    <lineage>
        <taxon>Bacteria</taxon>
        <taxon>Pseudomonadati</taxon>
        <taxon>Pseudomonadota</taxon>
        <taxon>Alphaproteobacteria</taxon>
        <taxon>Hyphomicrobiales</taxon>
        <taxon>Phyllobacteriaceae</taxon>
        <taxon>Mesorhizobium</taxon>
    </lineage>
</organism>
<keyword evidence="2" id="KW-0479">Metal-binding</keyword>
<dbReference type="PANTHER" id="PTHR42978:SF6">
    <property type="entry name" value="QUORUM-QUENCHING LACTONASE YTNP-RELATED"/>
    <property type="match status" value="1"/>
</dbReference>
<dbReference type="PANTHER" id="PTHR42978">
    <property type="entry name" value="QUORUM-QUENCHING LACTONASE YTNP-RELATED-RELATED"/>
    <property type="match status" value="1"/>
</dbReference>
<dbReference type="Gene3D" id="3.60.15.10">
    <property type="entry name" value="Ribonuclease Z/Hydroxyacylglutathione hydrolase-like"/>
    <property type="match status" value="1"/>
</dbReference>
<evidence type="ECO:0000313" key="7">
    <source>
        <dbReference type="Proteomes" id="UP001152178"/>
    </source>
</evidence>
<protein>
    <submittedName>
        <fullName evidence="6">MBL fold metallo-hydrolase</fullName>
    </submittedName>
</protein>
<dbReference type="InterPro" id="IPR036866">
    <property type="entry name" value="RibonucZ/Hydroxyglut_hydro"/>
</dbReference>
<dbReference type="CDD" id="cd07720">
    <property type="entry name" value="OPHC2-like_MBL-fold"/>
    <property type="match status" value="1"/>
</dbReference>
<proteinExistence type="inferred from homology"/>
<keyword evidence="7" id="KW-1185">Reference proteome</keyword>
<dbReference type="Pfam" id="PF00753">
    <property type="entry name" value="Lactamase_B"/>
    <property type="match status" value="1"/>
</dbReference>
<evidence type="ECO:0000256" key="4">
    <source>
        <dbReference type="ARBA" id="ARBA00022833"/>
    </source>
</evidence>
<dbReference type="InterPro" id="IPR001279">
    <property type="entry name" value="Metallo-B-lactamas"/>
</dbReference>
<evidence type="ECO:0000259" key="5">
    <source>
        <dbReference type="SMART" id="SM00849"/>
    </source>
</evidence>
<dbReference type="Proteomes" id="UP001152178">
    <property type="component" value="Unassembled WGS sequence"/>
</dbReference>
<accession>A0ABT4QYG1</accession>
<dbReference type="RefSeq" id="WP_269906900.1">
    <property type="nucleotide sequence ID" value="NZ_JAPFQA010000009.1"/>
</dbReference>
<gene>
    <name evidence="6" type="ORF">OOJ09_20340</name>
</gene>
<evidence type="ECO:0000256" key="1">
    <source>
        <dbReference type="ARBA" id="ARBA00007749"/>
    </source>
</evidence>
<keyword evidence="4" id="KW-0862">Zinc</keyword>
<evidence type="ECO:0000313" key="6">
    <source>
        <dbReference type="EMBL" id="MCZ8546544.1"/>
    </source>
</evidence>